<evidence type="ECO:0000313" key="3">
    <source>
        <dbReference type="Proteomes" id="UP000199184"/>
    </source>
</evidence>
<organism evidence="2 3">
    <name type="scientific">Bradyrhizobium shewense</name>
    <dbReference type="NCBI Taxonomy" id="1761772"/>
    <lineage>
        <taxon>Bacteria</taxon>
        <taxon>Pseudomonadati</taxon>
        <taxon>Pseudomonadota</taxon>
        <taxon>Alphaproteobacteria</taxon>
        <taxon>Hyphomicrobiales</taxon>
        <taxon>Nitrobacteraceae</taxon>
        <taxon>Bradyrhizobium</taxon>
    </lineage>
</organism>
<accession>A0A1C3WCT6</accession>
<sequence length="133" mass="13939">MAAGDLLRVRLLADGAAPMVPCMGQANSLINCYDCGHSVSGNATACPSCGSRHPFGPPVLHRKRPPIHNVEGRNDRNMFVIAGTLGAFGAFYGIATSSGAWTATLFAMAYGLAGVLVGVPLAGFLNITRRLWH</sequence>
<gene>
    <name evidence="2" type="ORF">GA0061098_1007161</name>
</gene>
<keyword evidence="2" id="KW-0378">Hydrolase</keyword>
<keyword evidence="1" id="KW-1133">Transmembrane helix</keyword>
<evidence type="ECO:0000313" key="2">
    <source>
        <dbReference type="EMBL" id="SCB37685.1"/>
    </source>
</evidence>
<dbReference type="GO" id="GO:0004386">
    <property type="term" value="F:helicase activity"/>
    <property type="evidence" value="ECO:0007669"/>
    <property type="project" value="UniProtKB-KW"/>
</dbReference>
<dbReference type="Proteomes" id="UP000199184">
    <property type="component" value="Unassembled WGS sequence"/>
</dbReference>
<keyword evidence="2" id="KW-0067">ATP-binding</keyword>
<dbReference type="AlphaFoldDB" id="A0A1C3WCT6"/>
<keyword evidence="2" id="KW-0347">Helicase</keyword>
<evidence type="ECO:0000256" key="1">
    <source>
        <dbReference type="SAM" id="Phobius"/>
    </source>
</evidence>
<keyword evidence="1" id="KW-0812">Transmembrane</keyword>
<feature type="transmembrane region" description="Helical" evidence="1">
    <location>
        <begin position="78"/>
        <end position="95"/>
    </location>
</feature>
<keyword evidence="1" id="KW-0472">Membrane</keyword>
<protein>
    <submittedName>
        <fullName evidence="2">Replication restart DNA helicase PriA</fullName>
    </submittedName>
</protein>
<feature type="transmembrane region" description="Helical" evidence="1">
    <location>
        <begin position="101"/>
        <end position="127"/>
    </location>
</feature>
<dbReference type="EMBL" id="FMAI01000007">
    <property type="protein sequence ID" value="SCB37685.1"/>
    <property type="molecule type" value="Genomic_DNA"/>
</dbReference>
<proteinExistence type="predicted"/>
<name>A0A1C3WCT6_9BRAD</name>
<keyword evidence="2" id="KW-0547">Nucleotide-binding</keyword>
<reference evidence="3" key="1">
    <citation type="submission" date="2016-08" db="EMBL/GenBank/DDBJ databases">
        <authorList>
            <person name="Varghese N."/>
            <person name="Submissions Spin"/>
        </authorList>
    </citation>
    <scope>NUCLEOTIDE SEQUENCE [LARGE SCALE GENOMIC DNA]</scope>
    <source>
        <strain evidence="3">ERR11</strain>
    </source>
</reference>
<keyword evidence="3" id="KW-1185">Reference proteome</keyword>